<sequence>MMRRSCRLRLDDFSAESLRREIMARAKQAKKFYASYGYLPPPPSSPVGGHLPLDAWVDSWDPEFATLLA</sequence>
<proteinExistence type="predicted"/>
<gene>
    <name evidence="1" type="ORF">FH972_006398</name>
</gene>
<keyword evidence="2" id="KW-1185">Reference proteome</keyword>
<evidence type="ECO:0000313" key="1">
    <source>
        <dbReference type="EMBL" id="KAE8010000.1"/>
    </source>
</evidence>
<reference evidence="1 2" key="1">
    <citation type="submission" date="2019-06" db="EMBL/GenBank/DDBJ databases">
        <title>A chromosomal-level reference genome of Carpinus fangiana (Coryloideae, Betulaceae).</title>
        <authorList>
            <person name="Yang X."/>
            <person name="Wang Z."/>
            <person name="Zhang L."/>
            <person name="Hao G."/>
            <person name="Liu J."/>
            <person name="Yang Y."/>
        </authorList>
    </citation>
    <scope>NUCLEOTIDE SEQUENCE [LARGE SCALE GENOMIC DNA]</scope>
    <source>
        <strain evidence="1">Cfa_2016G</strain>
        <tissue evidence="1">Leaf</tissue>
    </source>
</reference>
<dbReference type="EMBL" id="CM017322">
    <property type="protein sequence ID" value="KAE8010000.1"/>
    <property type="molecule type" value="Genomic_DNA"/>
</dbReference>
<dbReference type="AlphaFoldDB" id="A0A5N6QUL2"/>
<dbReference type="Proteomes" id="UP000327013">
    <property type="component" value="Chromosome 2"/>
</dbReference>
<organism evidence="1 2">
    <name type="scientific">Carpinus fangiana</name>
    <dbReference type="NCBI Taxonomy" id="176857"/>
    <lineage>
        <taxon>Eukaryota</taxon>
        <taxon>Viridiplantae</taxon>
        <taxon>Streptophyta</taxon>
        <taxon>Embryophyta</taxon>
        <taxon>Tracheophyta</taxon>
        <taxon>Spermatophyta</taxon>
        <taxon>Magnoliopsida</taxon>
        <taxon>eudicotyledons</taxon>
        <taxon>Gunneridae</taxon>
        <taxon>Pentapetalae</taxon>
        <taxon>rosids</taxon>
        <taxon>fabids</taxon>
        <taxon>Fagales</taxon>
        <taxon>Betulaceae</taxon>
        <taxon>Carpinus</taxon>
    </lineage>
</organism>
<accession>A0A5N6QUL2</accession>
<evidence type="ECO:0000313" key="2">
    <source>
        <dbReference type="Proteomes" id="UP000327013"/>
    </source>
</evidence>
<name>A0A5N6QUL2_9ROSI</name>
<protein>
    <submittedName>
        <fullName evidence="1">Uncharacterized protein</fullName>
    </submittedName>
</protein>